<evidence type="ECO:0000256" key="1">
    <source>
        <dbReference type="SAM" id="Coils"/>
    </source>
</evidence>
<comment type="caution">
    <text evidence="3">The sequence shown here is derived from an EMBL/GenBank/DDBJ whole genome shotgun (WGS) entry which is preliminary data.</text>
</comment>
<name>A0A200Q578_MACCD</name>
<dbReference type="InParanoid" id="A0A200Q578"/>
<evidence type="ECO:0000313" key="4">
    <source>
        <dbReference type="Proteomes" id="UP000195402"/>
    </source>
</evidence>
<evidence type="ECO:0000259" key="2">
    <source>
        <dbReference type="Pfam" id="PF03732"/>
    </source>
</evidence>
<dbReference type="OMA" id="GESHEWW"/>
<organism evidence="3 4">
    <name type="scientific">Macleaya cordata</name>
    <name type="common">Five-seeded plume-poppy</name>
    <name type="synonym">Bocconia cordata</name>
    <dbReference type="NCBI Taxonomy" id="56857"/>
    <lineage>
        <taxon>Eukaryota</taxon>
        <taxon>Viridiplantae</taxon>
        <taxon>Streptophyta</taxon>
        <taxon>Embryophyta</taxon>
        <taxon>Tracheophyta</taxon>
        <taxon>Spermatophyta</taxon>
        <taxon>Magnoliopsida</taxon>
        <taxon>Ranunculales</taxon>
        <taxon>Papaveraceae</taxon>
        <taxon>Papaveroideae</taxon>
        <taxon>Macleaya</taxon>
    </lineage>
</organism>
<feature type="coiled-coil region" evidence="1">
    <location>
        <begin position="3"/>
        <end position="30"/>
    </location>
</feature>
<dbReference type="InterPro" id="IPR005162">
    <property type="entry name" value="Retrotrans_gag_dom"/>
</dbReference>
<protein>
    <recommendedName>
        <fullName evidence="2">Retrotransposon gag domain-containing protein</fullName>
    </recommendedName>
</protein>
<dbReference type="EMBL" id="MVGT01003040">
    <property type="protein sequence ID" value="OVA05649.1"/>
    <property type="molecule type" value="Genomic_DNA"/>
</dbReference>
<accession>A0A200Q578</accession>
<feature type="domain" description="Retrotransposon gag" evidence="2">
    <location>
        <begin position="107"/>
        <end position="203"/>
    </location>
</feature>
<proteinExistence type="predicted"/>
<reference evidence="3 4" key="1">
    <citation type="journal article" date="2017" name="Mol. Plant">
        <title>The Genome of Medicinal Plant Macleaya cordata Provides New Insights into Benzylisoquinoline Alkaloids Metabolism.</title>
        <authorList>
            <person name="Liu X."/>
            <person name="Liu Y."/>
            <person name="Huang P."/>
            <person name="Ma Y."/>
            <person name="Qing Z."/>
            <person name="Tang Q."/>
            <person name="Cao H."/>
            <person name="Cheng P."/>
            <person name="Zheng Y."/>
            <person name="Yuan Z."/>
            <person name="Zhou Y."/>
            <person name="Liu J."/>
            <person name="Tang Z."/>
            <person name="Zhuo Y."/>
            <person name="Zhang Y."/>
            <person name="Yu L."/>
            <person name="Huang J."/>
            <person name="Yang P."/>
            <person name="Peng Q."/>
            <person name="Zhang J."/>
            <person name="Jiang W."/>
            <person name="Zhang Z."/>
            <person name="Lin K."/>
            <person name="Ro D.K."/>
            <person name="Chen X."/>
            <person name="Xiong X."/>
            <person name="Shang Y."/>
            <person name="Huang S."/>
            <person name="Zeng J."/>
        </authorList>
    </citation>
    <scope>NUCLEOTIDE SEQUENCE [LARGE SCALE GENOMIC DNA]</scope>
    <source>
        <strain evidence="4">cv. BLH2017</strain>
        <tissue evidence="3">Root</tissue>
    </source>
</reference>
<keyword evidence="4" id="KW-1185">Reference proteome</keyword>
<dbReference type="OrthoDB" id="2272416at2759"/>
<dbReference type="Proteomes" id="UP000195402">
    <property type="component" value="Unassembled WGS sequence"/>
</dbReference>
<keyword evidence="1" id="KW-0175">Coiled coil</keyword>
<gene>
    <name evidence="3" type="ORF">BVC80_7957g6</name>
</gene>
<dbReference type="Pfam" id="PF03732">
    <property type="entry name" value="Retrotrans_gag"/>
    <property type="match status" value="1"/>
</dbReference>
<evidence type="ECO:0000313" key="3">
    <source>
        <dbReference type="EMBL" id="OVA05649.1"/>
    </source>
</evidence>
<dbReference type="AlphaFoldDB" id="A0A200Q578"/>
<sequence length="238" mass="27839">MARGNSRRNVEELRNRIQRVEVQLEQVVGIQYGMAVNMQNNQQSQNHPTPPAAVVLEDRLTSILEEFQRLNPTEFAGTEDPLDAKRWFMGIHKKLITIGAAEEHWVRIATFMLKGEVDLWWDNIRETHDVTSMTWVEFEALFFEQYFLETNREKKSIEFAELIQGDMSVTQYEKKFRELSRYGPHLVSSEVLKVRKFERGLKPGIRGKTVSLCHQTYARVVHTARVIEADWESSQKSR</sequence>